<reference evidence="2" key="1">
    <citation type="submission" date="2022-11" db="UniProtKB">
        <authorList>
            <consortium name="WormBaseParasite"/>
        </authorList>
    </citation>
    <scope>IDENTIFICATION</scope>
</reference>
<dbReference type="AlphaFoldDB" id="A0A914QA81"/>
<evidence type="ECO:0000313" key="2">
    <source>
        <dbReference type="WBParaSite" id="PDA_v2.g28431.t1"/>
    </source>
</evidence>
<proteinExistence type="predicted"/>
<organism evidence="1 2">
    <name type="scientific">Panagrolaimus davidi</name>
    <dbReference type="NCBI Taxonomy" id="227884"/>
    <lineage>
        <taxon>Eukaryota</taxon>
        <taxon>Metazoa</taxon>
        <taxon>Ecdysozoa</taxon>
        <taxon>Nematoda</taxon>
        <taxon>Chromadorea</taxon>
        <taxon>Rhabditida</taxon>
        <taxon>Tylenchina</taxon>
        <taxon>Panagrolaimomorpha</taxon>
        <taxon>Panagrolaimoidea</taxon>
        <taxon>Panagrolaimidae</taxon>
        <taxon>Panagrolaimus</taxon>
    </lineage>
</organism>
<sequence length="84" mass="9917">MTNLSENPEKSLDLSYQKVENELLKDLSVFPPNAHFSSGEKWLYGGYVNQGVFQPYDHVYIDQRIGIFTEKYLIKPEIWSKYIR</sequence>
<dbReference type="Proteomes" id="UP000887578">
    <property type="component" value="Unplaced"/>
</dbReference>
<name>A0A914QA81_9BILA</name>
<accession>A0A914QA81</accession>
<keyword evidence="1" id="KW-1185">Reference proteome</keyword>
<dbReference type="WBParaSite" id="PDA_v2.g28431.t1">
    <property type="protein sequence ID" value="PDA_v2.g28431.t1"/>
    <property type="gene ID" value="PDA_v2.g28431"/>
</dbReference>
<protein>
    <submittedName>
        <fullName evidence="2">Uncharacterized protein</fullName>
    </submittedName>
</protein>
<evidence type="ECO:0000313" key="1">
    <source>
        <dbReference type="Proteomes" id="UP000887578"/>
    </source>
</evidence>